<dbReference type="PATRIC" id="fig|451.8.peg.2076"/>
<keyword evidence="4" id="KW-1185">Reference proteome</keyword>
<evidence type="ECO:0000313" key="4">
    <source>
        <dbReference type="Proteomes" id="UP000182998"/>
    </source>
</evidence>
<evidence type="ECO:0000313" key="3">
    <source>
        <dbReference type="Proteomes" id="UP000032414"/>
    </source>
</evidence>
<dbReference type="EMBL" id="FMVN01000004">
    <property type="protein sequence ID" value="SCY15451.1"/>
    <property type="molecule type" value="Genomic_DNA"/>
</dbReference>
<name>A0A098GHA3_LEGMI</name>
<evidence type="ECO:0000313" key="2">
    <source>
        <dbReference type="EMBL" id="SCY15451.1"/>
    </source>
</evidence>
<dbReference type="Proteomes" id="UP000182998">
    <property type="component" value="Unassembled WGS sequence"/>
</dbReference>
<dbReference type="KEGG" id="tmc:LMI_1560"/>
<proteinExistence type="predicted"/>
<dbReference type="STRING" id="451.B6N58_07795"/>
<reference evidence="1" key="2">
    <citation type="submission" date="2014-09" db="EMBL/GenBank/DDBJ databases">
        <authorList>
            <person name="GOMEZ-VALERO Laura"/>
        </authorList>
    </citation>
    <scope>NUCLEOTIDE SEQUENCE</scope>
    <source>
        <strain evidence="1">ATCC33218</strain>
    </source>
</reference>
<dbReference type="OrthoDB" id="5637716at2"/>
<gene>
    <name evidence="1" type="ORF">LMI_1560</name>
    <name evidence="2" type="ORF">SAMN02982997_00978</name>
</gene>
<dbReference type="RefSeq" id="WP_045099203.1">
    <property type="nucleotide sequence ID" value="NZ_CP020614.1"/>
</dbReference>
<reference evidence="2 4" key="3">
    <citation type="submission" date="2016-10" db="EMBL/GenBank/DDBJ databases">
        <authorList>
            <person name="Varghese N."/>
            <person name="Submissions S."/>
        </authorList>
    </citation>
    <scope>NUCLEOTIDE SEQUENCE [LARGE SCALE GENOMIC DNA]</scope>
    <source>
        <strain evidence="2 4">ATCC 33218</strain>
    </source>
</reference>
<dbReference type="AlphaFoldDB" id="A0A098GHA3"/>
<dbReference type="EMBL" id="LN614830">
    <property type="protein sequence ID" value="CEG60861.1"/>
    <property type="molecule type" value="Genomic_DNA"/>
</dbReference>
<dbReference type="HOGENOM" id="CLU_902931_0_0_6"/>
<dbReference type="Proteomes" id="UP000032414">
    <property type="component" value="Chromosome I"/>
</dbReference>
<protein>
    <submittedName>
        <fullName evidence="1">Uncharacterized protein</fullName>
    </submittedName>
</protein>
<organism evidence="1 3">
    <name type="scientific">Legionella micdadei</name>
    <name type="common">Tatlockia micdadei</name>
    <dbReference type="NCBI Taxonomy" id="451"/>
    <lineage>
        <taxon>Bacteria</taxon>
        <taxon>Pseudomonadati</taxon>
        <taxon>Pseudomonadota</taxon>
        <taxon>Gammaproteobacteria</taxon>
        <taxon>Legionellales</taxon>
        <taxon>Legionellaceae</taxon>
        <taxon>Legionella</taxon>
    </lineage>
</organism>
<accession>A0A098GHA3</accession>
<evidence type="ECO:0000313" key="1">
    <source>
        <dbReference type="EMBL" id="CEG60861.1"/>
    </source>
</evidence>
<sequence>MAWRRGAHFFRNPLVAGSTGAGTAFMIQQVYQHKEFKEKMEPLSSTSELPERSVVEADQKEWLVFGRQSPGYVRDSEKNPKHHIWERLSESPLFVKTLGTHVDNESHYELLPGSDFVTEPFTQDPKAPRVLIKPEKMIGKELRDIDDDEEFEVSFARKQAFAKESGGQSPFYHSSFALRKVTDERPASSSAVTISGKEAKELIQDINKSICEAQHCNMYGSNCYSASLYGTGTLAKIIDRRTVSDESKKKADIQSIVDVVAKVSLDNFGRGVSNNPVVSVQLTSELPKLLEKHGLTHKESYGATHL</sequence>
<reference evidence="3" key="1">
    <citation type="submission" date="2014-09" db="EMBL/GenBank/DDBJ databases">
        <authorList>
            <person name="Gomez-Valero L."/>
        </authorList>
    </citation>
    <scope>NUCLEOTIDE SEQUENCE [LARGE SCALE GENOMIC DNA]</scope>
    <source>
        <strain evidence="3">ATCC33218</strain>
    </source>
</reference>